<dbReference type="InterPro" id="IPR003675">
    <property type="entry name" value="Rce1/LyrA-like_dom"/>
</dbReference>
<feature type="transmembrane region" description="Helical" evidence="1">
    <location>
        <begin position="300"/>
        <end position="319"/>
    </location>
</feature>
<protein>
    <submittedName>
        <fullName evidence="3">Membrane protein</fullName>
    </submittedName>
</protein>
<feature type="transmembrane region" description="Helical" evidence="1">
    <location>
        <begin position="74"/>
        <end position="91"/>
    </location>
</feature>
<keyword evidence="1" id="KW-0812">Transmembrane</keyword>
<accession>A0A0M3DGX7</accession>
<evidence type="ECO:0000313" key="3">
    <source>
        <dbReference type="EMBL" id="KKY01386.1"/>
    </source>
</evidence>
<feature type="transmembrane region" description="Helical" evidence="1">
    <location>
        <begin position="173"/>
        <end position="194"/>
    </location>
</feature>
<gene>
    <name evidence="3" type="ORF">VN21_08985</name>
</gene>
<dbReference type="EMBL" id="LBBT01000190">
    <property type="protein sequence ID" value="KKY01386.1"/>
    <property type="molecule type" value="Genomic_DNA"/>
</dbReference>
<dbReference type="Pfam" id="PF02517">
    <property type="entry name" value="Rce1-like"/>
    <property type="match status" value="1"/>
</dbReference>
<keyword evidence="1" id="KW-1133">Transmembrane helix</keyword>
<keyword evidence="4" id="KW-1185">Reference proteome</keyword>
<reference evidence="3 4" key="1">
    <citation type="submission" date="2015-04" db="EMBL/GenBank/DDBJ databases">
        <title>Microcin producing Clostridium sp. JC272T.</title>
        <authorList>
            <person name="Jyothsna T."/>
            <person name="Sasikala C."/>
            <person name="Ramana C."/>
        </authorList>
    </citation>
    <scope>NUCLEOTIDE SEQUENCE [LARGE SCALE GENOMIC DNA]</scope>
    <source>
        <strain evidence="3 4">JC272</strain>
    </source>
</reference>
<proteinExistence type="predicted"/>
<organism evidence="3 4">
    <name type="scientific">Paraclostridium benzoelyticum</name>
    <dbReference type="NCBI Taxonomy" id="1629550"/>
    <lineage>
        <taxon>Bacteria</taxon>
        <taxon>Bacillati</taxon>
        <taxon>Bacillota</taxon>
        <taxon>Clostridia</taxon>
        <taxon>Peptostreptococcales</taxon>
        <taxon>Peptostreptococcaceae</taxon>
        <taxon>Paraclostridium</taxon>
    </lineage>
</organism>
<dbReference type="PATRIC" id="fig|1629550.3.peg.1240"/>
<feature type="transmembrane region" description="Helical" evidence="1">
    <location>
        <begin position="273"/>
        <end position="294"/>
    </location>
</feature>
<evidence type="ECO:0000313" key="4">
    <source>
        <dbReference type="Proteomes" id="UP000034407"/>
    </source>
</evidence>
<dbReference type="InterPro" id="IPR042150">
    <property type="entry name" value="MmRce1-like"/>
</dbReference>
<name>A0A0M3DGX7_9FIRM</name>
<dbReference type="GO" id="GO:0004175">
    <property type="term" value="F:endopeptidase activity"/>
    <property type="evidence" value="ECO:0007669"/>
    <property type="project" value="UniProtKB-ARBA"/>
</dbReference>
<dbReference type="AlphaFoldDB" id="A0A0M3DGX7"/>
<keyword evidence="1" id="KW-0472">Membrane</keyword>
<feature type="transmembrane region" description="Helical" evidence="1">
    <location>
        <begin position="42"/>
        <end position="62"/>
    </location>
</feature>
<dbReference type="GO" id="GO:0080120">
    <property type="term" value="P:CAAX-box protein maturation"/>
    <property type="evidence" value="ECO:0007669"/>
    <property type="project" value="UniProtKB-ARBA"/>
</dbReference>
<dbReference type="OrthoDB" id="9777755at2"/>
<feature type="domain" description="CAAX prenyl protease 2/Lysostaphin resistance protein A-like" evidence="2">
    <location>
        <begin position="182"/>
        <end position="282"/>
    </location>
</feature>
<dbReference type="PANTHER" id="PTHR35797">
    <property type="entry name" value="PROTEASE-RELATED"/>
    <property type="match status" value="1"/>
</dbReference>
<feature type="transmembrane region" description="Helical" evidence="1">
    <location>
        <begin position="242"/>
        <end position="261"/>
    </location>
</feature>
<comment type="caution">
    <text evidence="3">The sequence shown here is derived from an EMBL/GenBank/DDBJ whole genome shotgun (WGS) entry which is preliminary data.</text>
</comment>
<feature type="transmembrane region" description="Helical" evidence="1">
    <location>
        <begin position="141"/>
        <end position="161"/>
    </location>
</feature>
<dbReference type="Proteomes" id="UP000034407">
    <property type="component" value="Unassembled WGS sequence"/>
</dbReference>
<evidence type="ECO:0000259" key="2">
    <source>
        <dbReference type="Pfam" id="PF02517"/>
    </source>
</evidence>
<dbReference type="RefSeq" id="WP_046822957.1">
    <property type="nucleotide sequence ID" value="NZ_LBBT01000190.1"/>
</dbReference>
<evidence type="ECO:0000256" key="1">
    <source>
        <dbReference type="SAM" id="Phobius"/>
    </source>
</evidence>
<feature type="transmembrane region" description="Helical" evidence="1">
    <location>
        <begin position="215"/>
        <end position="236"/>
    </location>
</feature>
<feature type="transmembrane region" description="Helical" evidence="1">
    <location>
        <begin position="15"/>
        <end position="36"/>
    </location>
</feature>
<sequence length="332" mass="38175">MYNDIRVTKQEVRDFLLINFGLITFLSIFVFISFSRPNSDDFLYNFAITFMYIPAFSVMVVLKKSSYYEFSDVVNKFFNFFIIGTILRVIFSIVEPFLIKNVIISSLIDPIVSLYILYSVFVNSSYFKIFNLSLNKNFKKVLFCIGIYLVIFTVGCSSDLIHMHFSIANFIDALLQISVGMVMNIIFGISLFFGEEFGWRYFLQPRLQKIYGKRSGVIILGPIWGIWHLPLCMTLYSPQTPIYCIINHVLFCTTLGVFLGYSYMKTENLWTPMLIHLIGNLITLSSGGGLDTIITLNDLLIAILFESVLYLPFLFAKVYRPNKDDIGVSIDN</sequence>
<dbReference type="PANTHER" id="PTHR35797:SF1">
    <property type="entry name" value="PROTEASE"/>
    <property type="match status" value="1"/>
</dbReference>